<feature type="region of interest" description="Disordered" evidence="1">
    <location>
        <begin position="1"/>
        <end position="28"/>
    </location>
</feature>
<evidence type="ECO:0000313" key="4">
    <source>
        <dbReference type="Proteomes" id="UP001162891"/>
    </source>
</evidence>
<feature type="domain" description="SnoaL-like" evidence="2">
    <location>
        <begin position="38"/>
        <end position="130"/>
    </location>
</feature>
<proteinExistence type="predicted"/>
<evidence type="ECO:0000256" key="1">
    <source>
        <dbReference type="SAM" id="MobiDB-lite"/>
    </source>
</evidence>
<feature type="compositionally biased region" description="Polar residues" evidence="1">
    <location>
        <begin position="1"/>
        <end position="10"/>
    </location>
</feature>
<sequence>MLQPTNTTFDPQRPAGPSPDVAVEDHERSTKEVIDDHLGHFGERNLDGILSDYAPGAVLFTPEGPLRGVESIRGFFRAMLAEFGKPGATFELKQLTVDGDHGFILWAAETADNVYELGTDTFVVRDGKIRVQSFAGKITSKS</sequence>
<accession>A0ABN6N1G8</accession>
<organism evidence="3 4">
    <name type="scientific">Anaeromyxobacter oryzae</name>
    <dbReference type="NCBI Taxonomy" id="2918170"/>
    <lineage>
        <taxon>Bacteria</taxon>
        <taxon>Pseudomonadati</taxon>
        <taxon>Myxococcota</taxon>
        <taxon>Myxococcia</taxon>
        <taxon>Myxococcales</taxon>
        <taxon>Cystobacterineae</taxon>
        <taxon>Anaeromyxobacteraceae</taxon>
        <taxon>Anaeromyxobacter</taxon>
    </lineage>
</organism>
<keyword evidence="4" id="KW-1185">Reference proteome</keyword>
<dbReference type="Proteomes" id="UP001162891">
    <property type="component" value="Chromosome"/>
</dbReference>
<name>A0ABN6N1G8_9BACT</name>
<dbReference type="InterPro" id="IPR032710">
    <property type="entry name" value="NTF2-like_dom_sf"/>
</dbReference>
<dbReference type="InterPro" id="IPR037401">
    <property type="entry name" value="SnoaL-like"/>
</dbReference>
<gene>
    <name evidence="3" type="ORF">AMOR_46790</name>
</gene>
<evidence type="ECO:0000313" key="3">
    <source>
        <dbReference type="EMBL" id="BDG05683.1"/>
    </source>
</evidence>
<reference evidence="4" key="1">
    <citation type="journal article" date="2022" name="Int. J. Syst. Evol. Microbiol.">
        <title>Anaeromyxobacter oryzae sp. nov., Anaeromyxobacter diazotrophicus sp. nov. and Anaeromyxobacter paludicola sp. nov., isolated from paddy soils.</title>
        <authorList>
            <person name="Itoh H."/>
            <person name="Xu Z."/>
            <person name="Mise K."/>
            <person name="Masuda Y."/>
            <person name="Ushijima N."/>
            <person name="Hayakawa C."/>
            <person name="Shiratori Y."/>
            <person name="Senoo K."/>
        </authorList>
    </citation>
    <scope>NUCLEOTIDE SEQUENCE [LARGE SCALE GENOMIC DNA]</scope>
    <source>
        <strain evidence="4">Red232</strain>
    </source>
</reference>
<dbReference type="SUPFAM" id="SSF54427">
    <property type="entry name" value="NTF2-like"/>
    <property type="match status" value="1"/>
</dbReference>
<evidence type="ECO:0000259" key="2">
    <source>
        <dbReference type="Pfam" id="PF12680"/>
    </source>
</evidence>
<dbReference type="Pfam" id="PF12680">
    <property type="entry name" value="SnoaL_2"/>
    <property type="match status" value="1"/>
</dbReference>
<dbReference type="EMBL" id="AP025591">
    <property type="protein sequence ID" value="BDG05683.1"/>
    <property type="molecule type" value="Genomic_DNA"/>
</dbReference>
<protein>
    <recommendedName>
        <fullName evidence="2">SnoaL-like domain-containing protein</fullName>
    </recommendedName>
</protein>
<dbReference type="Gene3D" id="3.10.450.50">
    <property type="match status" value="1"/>
</dbReference>